<gene>
    <name evidence="1" type="ORF">OIU74_014956</name>
</gene>
<accession>A0A9Q0PWZ7</accession>
<dbReference type="AlphaFoldDB" id="A0A9Q0PWZ7"/>
<reference evidence="1" key="2">
    <citation type="journal article" date="2023" name="Int. J. Mol. Sci.">
        <title>De Novo Assembly and Annotation of 11 Diverse Shrub Willow (Salix) Genomes Reveals Novel Gene Organization in Sex-Linked Regions.</title>
        <authorList>
            <person name="Hyden B."/>
            <person name="Feng K."/>
            <person name="Yates T.B."/>
            <person name="Jawdy S."/>
            <person name="Cereghino C."/>
            <person name="Smart L.B."/>
            <person name="Muchero W."/>
        </authorList>
    </citation>
    <scope>NUCLEOTIDE SEQUENCE</scope>
    <source>
        <tissue evidence="1">Shoot tip</tissue>
    </source>
</reference>
<protein>
    <submittedName>
        <fullName evidence="1">Uncharacterized protein</fullName>
    </submittedName>
</protein>
<dbReference type="EMBL" id="JAPFFM010000017">
    <property type="protein sequence ID" value="KAJ6695950.1"/>
    <property type="molecule type" value="Genomic_DNA"/>
</dbReference>
<evidence type="ECO:0000313" key="1">
    <source>
        <dbReference type="EMBL" id="KAJ6695950.1"/>
    </source>
</evidence>
<comment type="caution">
    <text evidence="1">The sequence shown here is derived from an EMBL/GenBank/DDBJ whole genome shotgun (WGS) entry which is preliminary data.</text>
</comment>
<sequence>MKTKCYYTRAVTRVIRTLKHSNTNAADHRRIIQKKTGKAKLKDKKEYTNNMIMTIIYIKLSSCMKCCVIKQTEMLLLRAMPTRPFYFHEQKLHYYLVPAQEPLVKAVGLNRSLAELMTSLAELMTSLAEVMTSLAEVMTSLAVVQHC</sequence>
<name>A0A9Q0PWZ7_9ROSI</name>
<evidence type="ECO:0000313" key="2">
    <source>
        <dbReference type="Proteomes" id="UP001151752"/>
    </source>
</evidence>
<proteinExistence type="predicted"/>
<organism evidence="1 2">
    <name type="scientific">Salix koriyanagi</name>
    <dbReference type="NCBI Taxonomy" id="2511006"/>
    <lineage>
        <taxon>Eukaryota</taxon>
        <taxon>Viridiplantae</taxon>
        <taxon>Streptophyta</taxon>
        <taxon>Embryophyta</taxon>
        <taxon>Tracheophyta</taxon>
        <taxon>Spermatophyta</taxon>
        <taxon>Magnoliopsida</taxon>
        <taxon>eudicotyledons</taxon>
        <taxon>Gunneridae</taxon>
        <taxon>Pentapetalae</taxon>
        <taxon>rosids</taxon>
        <taxon>fabids</taxon>
        <taxon>Malpighiales</taxon>
        <taxon>Salicaceae</taxon>
        <taxon>Saliceae</taxon>
        <taxon>Salix</taxon>
    </lineage>
</organism>
<reference evidence="1" key="1">
    <citation type="submission" date="2022-11" db="EMBL/GenBank/DDBJ databases">
        <authorList>
            <person name="Hyden B.L."/>
            <person name="Feng K."/>
            <person name="Yates T."/>
            <person name="Jawdy S."/>
            <person name="Smart L.B."/>
            <person name="Muchero W."/>
        </authorList>
    </citation>
    <scope>NUCLEOTIDE SEQUENCE</scope>
    <source>
        <tissue evidence="1">Shoot tip</tissue>
    </source>
</reference>
<keyword evidence="2" id="KW-1185">Reference proteome</keyword>
<dbReference type="Proteomes" id="UP001151752">
    <property type="component" value="Chromosome 3"/>
</dbReference>